<gene>
    <name evidence="2" type="ORF">ABXS70_24485</name>
</gene>
<evidence type="ECO:0000256" key="1">
    <source>
        <dbReference type="SAM" id="Phobius"/>
    </source>
</evidence>
<evidence type="ECO:0008006" key="3">
    <source>
        <dbReference type="Google" id="ProtNLM"/>
    </source>
</evidence>
<proteinExistence type="predicted"/>
<feature type="transmembrane region" description="Helical" evidence="1">
    <location>
        <begin position="7"/>
        <end position="27"/>
    </location>
</feature>
<accession>A0AAU8NBX1</accession>
<reference evidence="2" key="1">
    <citation type="submission" date="2024-05" db="EMBL/GenBank/DDBJ databases">
        <title>Draft genome assemblies of 36 bacteria isolated from hibernating arctic ground squirrels.</title>
        <authorList>
            <person name="McKee H."/>
            <person name="Mullen L."/>
            <person name="Drown D.M."/>
            <person name="Duddleston K.N."/>
        </authorList>
    </citation>
    <scope>NUCLEOTIDE SEQUENCE</scope>
    <source>
        <strain evidence="2">AN1007</strain>
    </source>
</reference>
<protein>
    <recommendedName>
        <fullName evidence="3">DUF5640 domain-containing protein</fullName>
    </recommendedName>
</protein>
<keyword evidence="1" id="KW-0472">Membrane</keyword>
<dbReference type="AlphaFoldDB" id="A0AAU8NBX1"/>
<dbReference type="EMBL" id="CP159992">
    <property type="protein sequence ID" value="XCP94280.1"/>
    <property type="molecule type" value="Genomic_DNA"/>
</dbReference>
<dbReference type="RefSeq" id="WP_366291547.1">
    <property type="nucleotide sequence ID" value="NZ_CP159992.1"/>
</dbReference>
<name>A0AAU8NBX1_9BACL</name>
<sequence length="134" mass="15134">MRLTRKTVIILSVVLLAGAFLVGYVWYNQSRGMPDLDGRWKLDASNEQACFTTVRFVSNPIGKNGGLSLETTNGQFVQMYYGTYTIQTNGINIALTNPEVPPFDMMAESQENKLKLAYTWEGKEYNSCVYVKNK</sequence>
<evidence type="ECO:0000313" key="2">
    <source>
        <dbReference type="EMBL" id="XCP94280.1"/>
    </source>
</evidence>
<keyword evidence="1" id="KW-1133">Transmembrane helix</keyword>
<keyword evidence="1" id="KW-0812">Transmembrane</keyword>
<organism evidence="2">
    <name type="scientific">Paenibacillus sp. AN1007</name>
    <dbReference type="NCBI Taxonomy" id="3151385"/>
    <lineage>
        <taxon>Bacteria</taxon>
        <taxon>Bacillati</taxon>
        <taxon>Bacillota</taxon>
        <taxon>Bacilli</taxon>
        <taxon>Bacillales</taxon>
        <taxon>Paenibacillaceae</taxon>
        <taxon>Paenibacillus</taxon>
    </lineage>
</organism>